<evidence type="ECO:0000313" key="9">
    <source>
        <dbReference type="Proteomes" id="UP000283872"/>
    </source>
</evidence>
<accession>A0A3E5E4N1</accession>
<evidence type="ECO:0000313" key="5">
    <source>
        <dbReference type="EMBL" id="RGS18556.1"/>
    </source>
</evidence>
<dbReference type="Proteomes" id="UP001196765">
    <property type="component" value="Unassembled WGS sequence"/>
</dbReference>
<evidence type="ECO:0000313" key="4">
    <source>
        <dbReference type="EMBL" id="MCW4156108.1"/>
    </source>
</evidence>
<dbReference type="Pfam" id="PF12875">
    <property type="entry name" value="DUF3826"/>
    <property type="match status" value="2"/>
</dbReference>
<evidence type="ECO:0000313" key="10">
    <source>
        <dbReference type="Proteomes" id="UP000284548"/>
    </source>
</evidence>
<dbReference type="Proteomes" id="UP000284548">
    <property type="component" value="Unassembled WGS sequence"/>
</dbReference>
<organism evidence="6 10">
    <name type="scientific">Segatella copri</name>
    <dbReference type="NCBI Taxonomy" id="165179"/>
    <lineage>
        <taxon>Bacteria</taxon>
        <taxon>Pseudomonadati</taxon>
        <taxon>Bacteroidota</taxon>
        <taxon>Bacteroidia</taxon>
        <taxon>Bacteroidales</taxon>
        <taxon>Prevotellaceae</taxon>
        <taxon>Segatella</taxon>
    </lineage>
</organism>
<dbReference type="AlphaFoldDB" id="A0A3E5E4N1"/>
<reference evidence="2" key="2">
    <citation type="submission" date="2021-06" db="EMBL/GenBank/DDBJ databases">
        <title>Collection of gut derived symbiotic bacterial strains cultured from healthy donors.</title>
        <authorList>
            <person name="Lin H."/>
            <person name="Littmann E."/>
            <person name="Pamer E.G."/>
        </authorList>
    </citation>
    <scope>NUCLEOTIDE SEQUENCE</scope>
    <source>
        <strain evidence="2">MSK.21.74</strain>
    </source>
</reference>
<dbReference type="EMBL" id="QRVA01000003">
    <property type="protein sequence ID" value="RGS18556.1"/>
    <property type="molecule type" value="Genomic_DNA"/>
</dbReference>
<gene>
    <name evidence="7" type="ORF">DW026_02065</name>
    <name evidence="6" type="ORF">DW192_06835</name>
    <name evidence="5" type="ORF">DWY11_02075</name>
    <name evidence="2" type="ORF">KSW82_06860</name>
    <name evidence="3" type="ORF">NNC68_02700</name>
    <name evidence="4" type="ORF">ONT23_11330</name>
</gene>
<dbReference type="EMBL" id="JAHOEI010000018">
    <property type="protein sequence ID" value="MBV3387457.1"/>
    <property type="molecule type" value="Genomic_DNA"/>
</dbReference>
<feature type="signal peptide" evidence="1">
    <location>
        <begin position="1"/>
        <end position="24"/>
    </location>
</feature>
<name>A0A3E5E4N1_9BACT</name>
<evidence type="ECO:0000313" key="6">
    <source>
        <dbReference type="EMBL" id="RHH83279.1"/>
    </source>
</evidence>
<evidence type="ECO:0000313" key="7">
    <source>
        <dbReference type="EMBL" id="RHL41684.1"/>
    </source>
</evidence>
<proteinExistence type="predicted"/>
<dbReference type="EMBL" id="QRKB01000013">
    <property type="protein sequence ID" value="RHH83279.1"/>
    <property type="molecule type" value="Genomic_DNA"/>
</dbReference>
<dbReference type="EMBL" id="QROP01000003">
    <property type="protein sequence ID" value="RHL41684.1"/>
    <property type="molecule type" value="Genomic_DNA"/>
</dbReference>
<dbReference type="Proteomes" id="UP001205506">
    <property type="component" value="Unassembled WGS sequence"/>
</dbReference>
<reference evidence="4" key="4">
    <citation type="submission" date="2022-11" db="EMBL/GenBank/DDBJ databases">
        <title>Genomic repertoires linked with pathogenic potency of arthritogenic Prevotella copri isolated from the gut of rheumatoid arthritis patients.</title>
        <authorList>
            <person name="Nii T."/>
            <person name="Maeda Y."/>
            <person name="Motooka D."/>
            <person name="Naito M."/>
            <person name="Matsumoto Y."/>
            <person name="Ogawa T."/>
            <person name="Oguro-Igashira E."/>
            <person name="Kishikawa T."/>
            <person name="Yamashita M."/>
            <person name="Koizumi S."/>
            <person name="Kurakawa T."/>
            <person name="Okumura R."/>
            <person name="Kayama H."/>
            <person name="Murakami M."/>
            <person name="Sakaguchi T."/>
            <person name="Das B."/>
            <person name="Nakamura S."/>
            <person name="Okada Y."/>
            <person name="Kumanogoh A."/>
            <person name="Takeda K."/>
        </authorList>
    </citation>
    <scope>NUCLEOTIDE SEQUENCE</scope>
    <source>
        <strain evidence="4">H012_8</strain>
    </source>
</reference>
<reference evidence="3" key="3">
    <citation type="submission" date="2022-07" db="EMBL/GenBank/DDBJ databases">
        <title>Prevotella copri.</title>
        <authorList>
            <person name="Yang C."/>
        </authorList>
    </citation>
    <scope>NUCLEOTIDE SEQUENCE</scope>
    <source>
        <strain evidence="3">HF1805</strain>
    </source>
</reference>
<evidence type="ECO:0000313" key="8">
    <source>
        <dbReference type="Proteomes" id="UP000283672"/>
    </source>
</evidence>
<dbReference type="Proteomes" id="UP000283672">
    <property type="component" value="Unassembled WGS sequence"/>
</dbReference>
<feature type="chain" id="PRO_5043182776" evidence="1">
    <location>
        <begin position="25"/>
        <end position="205"/>
    </location>
</feature>
<reference evidence="8 9" key="1">
    <citation type="submission" date="2018-08" db="EMBL/GenBank/DDBJ databases">
        <title>A genome reference for cultivated species of the human gut microbiota.</title>
        <authorList>
            <person name="Zou Y."/>
            <person name="Xue W."/>
            <person name="Luo G."/>
        </authorList>
    </citation>
    <scope>NUCLEOTIDE SEQUENCE [LARGE SCALE GENOMIC DNA]</scope>
    <source>
        <strain evidence="5 9">AF24-12</strain>
        <strain evidence="7 8">AF38-11</strain>
        <strain evidence="6 10">AM16-54</strain>
    </source>
</reference>
<dbReference type="EMBL" id="JANDWU010000002">
    <property type="protein sequence ID" value="MCP9548390.1"/>
    <property type="molecule type" value="Genomic_DNA"/>
</dbReference>
<sequence length="205" mass="23728">MKKLLRNKLLGAACLLLLPLGAGAQVQLDSVGRDAKYVNNIIARSQKIVDALQLTDKSSKQNVLHIICNRYFLLNDIYEKFGKNKAERDAELYKHHFEFAANLENYLSEKQVEQVKDGMTFGVVPKTYQAHLEMIPSLKENEKLQILNWLKEAREFAIDAENSKAKHGWFGKYKGRINNWLTKRGYDLKAEREGWYKRIEAAKKK</sequence>
<dbReference type="InterPro" id="IPR024284">
    <property type="entry name" value="DUF3826"/>
</dbReference>
<comment type="caution">
    <text evidence="6">The sequence shown here is derived from an EMBL/GenBank/DDBJ whole genome shotgun (WGS) entry which is preliminary data.</text>
</comment>
<evidence type="ECO:0000313" key="3">
    <source>
        <dbReference type="EMBL" id="MCP9548390.1"/>
    </source>
</evidence>
<dbReference type="Proteomes" id="UP001209168">
    <property type="component" value="Unassembled WGS sequence"/>
</dbReference>
<dbReference type="Proteomes" id="UP000283872">
    <property type="component" value="Unassembled WGS sequence"/>
</dbReference>
<protein>
    <submittedName>
        <fullName evidence="6">DUF3826 domain-containing protein</fullName>
    </submittedName>
</protein>
<dbReference type="EMBL" id="JAPDVH010000001">
    <property type="protein sequence ID" value="MCW4156108.1"/>
    <property type="molecule type" value="Genomic_DNA"/>
</dbReference>
<dbReference type="RefSeq" id="WP_117586794.1">
    <property type="nucleotide sequence ID" value="NZ_CATKVV010000004.1"/>
</dbReference>
<evidence type="ECO:0000256" key="1">
    <source>
        <dbReference type="SAM" id="SignalP"/>
    </source>
</evidence>
<evidence type="ECO:0000313" key="2">
    <source>
        <dbReference type="EMBL" id="MBV3387457.1"/>
    </source>
</evidence>
<keyword evidence="1" id="KW-0732">Signal</keyword>